<keyword evidence="1" id="KW-1133">Transmembrane helix</keyword>
<feature type="transmembrane region" description="Helical" evidence="1">
    <location>
        <begin position="39"/>
        <end position="58"/>
    </location>
</feature>
<dbReference type="EMBL" id="JBIPKE010000017">
    <property type="protein sequence ID" value="MFH6984492.1"/>
    <property type="molecule type" value="Genomic_DNA"/>
</dbReference>
<keyword evidence="1" id="KW-0472">Membrane</keyword>
<organism evidence="2 3">
    <name type="scientific">Marinoscillum luteum</name>
    <dbReference type="NCBI Taxonomy" id="861051"/>
    <lineage>
        <taxon>Bacteria</taxon>
        <taxon>Pseudomonadati</taxon>
        <taxon>Bacteroidota</taxon>
        <taxon>Cytophagia</taxon>
        <taxon>Cytophagales</taxon>
        <taxon>Reichenbachiellaceae</taxon>
        <taxon>Marinoscillum</taxon>
    </lineage>
</organism>
<evidence type="ECO:0000313" key="3">
    <source>
        <dbReference type="Proteomes" id="UP001610063"/>
    </source>
</evidence>
<name>A0ABW7NAH8_9BACT</name>
<evidence type="ECO:0008006" key="4">
    <source>
        <dbReference type="Google" id="ProtNLM"/>
    </source>
</evidence>
<evidence type="ECO:0000313" key="2">
    <source>
        <dbReference type="EMBL" id="MFH6984492.1"/>
    </source>
</evidence>
<accession>A0ABW7NAH8</accession>
<comment type="caution">
    <text evidence="2">The sequence shown here is derived from an EMBL/GenBank/DDBJ whole genome shotgun (WGS) entry which is preliminary data.</text>
</comment>
<feature type="transmembrane region" description="Helical" evidence="1">
    <location>
        <begin position="6"/>
        <end position="27"/>
    </location>
</feature>
<reference evidence="2 3" key="1">
    <citation type="journal article" date="2013" name="Int. J. Syst. Evol. Microbiol.">
        <title>Marinoscillum luteum sp. nov., isolated from marine sediment.</title>
        <authorList>
            <person name="Cha I.T."/>
            <person name="Park S.J."/>
            <person name="Kim S.J."/>
            <person name="Kim J.G."/>
            <person name="Jung M.Y."/>
            <person name="Shin K.S."/>
            <person name="Kwon K.K."/>
            <person name="Yang S.H."/>
            <person name="Seo Y.S."/>
            <person name="Rhee S.K."/>
        </authorList>
    </citation>
    <scope>NUCLEOTIDE SEQUENCE [LARGE SCALE GENOMIC DNA]</scope>
    <source>
        <strain evidence="2 3">KCTC 23939</strain>
    </source>
</reference>
<protein>
    <recommendedName>
        <fullName evidence="4">DUF4190 domain-containing protein</fullName>
    </recommendedName>
</protein>
<sequence length="175" mass="19886">MPDGTQVILAVIVMIAFGVSLAGLFAFRGDIKGSKRTIALIGNILTVAFFVFMVVWSLSPTFESNIKEAEIQSIEEKTALGYIHDFQSKNVRIFENSVGETKQINLEITDSEIMSNYLSRMDTTPVDSVYLFSMNMASKLHQQLRKDYSYDNIHLSFLSNDEQVYYFDFCLNNCD</sequence>
<keyword evidence="1" id="KW-0812">Transmembrane</keyword>
<dbReference type="RefSeq" id="WP_395417844.1">
    <property type="nucleotide sequence ID" value="NZ_JBIPKE010000017.1"/>
</dbReference>
<evidence type="ECO:0000256" key="1">
    <source>
        <dbReference type="SAM" id="Phobius"/>
    </source>
</evidence>
<keyword evidence="3" id="KW-1185">Reference proteome</keyword>
<proteinExistence type="predicted"/>
<dbReference type="Proteomes" id="UP001610063">
    <property type="component" value="Unassembled WGS sequence"/>
</dbReference>
<gene>
    <name evidence="2" type="ORF">ACHKAR_13650</name>
</gene>